<protein>
    <submittedName>
        <fullName evidence="1">Uncharacterized protein</fullName>
    </submittedName>
</protein>
<gene>
    <name evidence="1" type="ORF">Patl1_08178</name>
</gene>
<keyword evidence="2" id="KW-1185">Reference proteome</keyword>
<dbReference type="EMBL" id="CM047906">
    <property type="protein sequence ID" value="KAJ0087248.1"/>
    <property type="molecule type" value="Genomic_DNA"/>
</dbReference>
<reference evidence="2" key="1">
    <citation type="journal article" date="2023" name="G3 (Bethesda)">
        <title>Genome assembly and association tests identify interacting loci associated with vigor, precocity, and sex in interspecific pistachio rootstocks.</title>
        <authorList>
            <person name="Palmer W."/>
            <person name="Jacygrad E."/>
            <person name="Sagayaradj S."/>
            <person name="Cavanaugh K."/>
            <person name="Han R."/>
            <person name="Bertier L."/>
            <person name="Beede B."/>
            <person name="Kafkas S."/>
            <person name="Golino D."/>
            <person name="Preece J."/>
            <person name="Michelmore R."/>
        </authorList>
    </citation>
    <scope>NUCLEOTIDE SEQUENCE [LARGE SCALE GENOMIC DNA]</scope>
</reference>
<comment type="caution">
    <text evidence="1">The sequence shown here is derived from an EMBL/GenBank/DDBJ whole genome shotgun (WGS) entry which is preliminary data.</text>
</comment>
<name>A0ACC1AKS4_9ROSI</name>
<organism evidence="1 2">
    <name type="scientific">Pistacia atlantica</name>
    <dbReference type="NCBI Taxonomy" id="434234"/>
    <lineage>
        <taxon>Eukaryota</taxon>
        <taxon>Viridiplantae</taxon>
        <taxon>Streptophyta</taxon>
        <taxon>Embryophyta</taxon>
        <taxon>Tracheophyta</taxon>
        <taxon>Spermatophyta</taxon>
        <taxon>Magnoliopsida</taxon>
        <taxon>eudicotyledons</taxon>
        <taxon>Gunneridae</taxon>
        <taxon>Pentapetalae</taxon>
        <taxon>rosids</taxon>
        <taxon>malvids</taxon>
        <taxon>Sapindales</taxon>
        <taxon>Anacardiaceae</taxon>
        <taxon>Pistacia</taxon>
    </lineage>
</organism>
<proteinExistence type="predicted"/>
<accession>A0ACC1AKS4</accession>
<evidence type="ECO:0000313" key="2">
    <source>
        <dbReference type="Proteomes" id="UP001164250"/>
    </source>
</evidence>
<evidence type="ECO:0000313" key="1">
    <source>
        <dbReference type="EMBL" id="KAJ0087248.1"/>
    </source>
</evidence>
<sequence length="224" mass="23660">MATIMAVIPMPLGYNVKSNTSSATLRSNISRNRKSAYPTKLGFHAGFISGYALSGTLLGKPDFGLITSPEIAAATRIVCAGAPMIPIIVDAETGGGSALNVQRTIKELIAAGAAGCCIEDTRLGNRTDARVTSGKKGLSDAIARANLYVEAGADASFVEAPRDDKELEEIGRKTKGYRVCDMYEGGVTPLHTPEEVKAMGFHLIVHPLSTFYASARALLDVLSR</sequence>
<dbReference type="Proteomes" id="UP001164250">
    <property type="component" value="Chromosome 10"/>
</dbReference>